<feature type="chain" id="PRO_5008130422" evidence="1">
    <location>
        <begin position="21"/>
        <end position="124"/>
    </location>
</feature>
<reference evidence="2" key="2">
    <citation type="submission" date="2020-05" db="UniProtKB">
        <authorList>
            <consortium name="EnsemblMetazoa"/>
        </authorList>
    </citation>
    <scope>IDENTIFICATION</scope>
    <source>
        <strain evidence="2">WRAIR2</strain>
    </source>
</reference>
<dbReference type="STRING" id="7168.A0A182NRT7"/>
<dbReference type="AlphaFoldDB" id="A0A182NRT7"/>
<evidence type="ECO:0000256" key="1">
    <source>
        <dbReference type="SAM" id="SignalP"/>
    </source>
</evidence>
<keyword evidence="1" id="KW-0732">Signal</keyword>
<dbReference type="VEuPathDB" id="VectorBase:ADIR010377"/>
<keyword evidence="3" id="KW-1185">Reference proteome</keyword>
<accession>A0A182NRT7</accession>
<organism evidence="2 3">
    <name type="scientific">Anopheles dirus</name>
    <dbReference type="NCBI Taxonomy" id="7168"/>
    <lineage>
        <taxon>Eukaryota</taxon>
        <taxon>Metazoa</taxon>
        <taxon>Ecdysozoa</taxon>
        <taxon>Arthropoda</taxon>
        <taxon>Hexapoda</taxon>
        <taxon>Insecta</taxon>
        <taxon>Pterygota</taxon>
        <taxon>Neoptera</taxon>
        <taxon>Endopterygota</taxon>
        <taxon>Diptera</taxon>
        <taxon>Nematocera</taxon>
        <taxon>Culicoidea</taxon>
        <taxon>Culicidae</taxon>
        <taxon>Anophelinae</taxon>
        <taxon>Anopheles</taxon>
    </lineage>
</organism>
<proteinExistence type="predicted"/>
<feature type="signal peptide" evidence="1">
    <location>
        <begin position="1"/>
        <end position="20"/>
    </location>
</feature>
<protein>
    <submittedName>
        <fullName evidence="2">Uncharacterized protein</fullName>
    </submittedName>
</protein>
<evidence type="ECO:0000313" key="3">
    <source>
        <dbReference type="Proteomes" id="UP000075884"/>
    </source>
</evidence>
<name>A0A182NRT7_9DIPT</name>
<evidence type="ECO:0000313" key="2">
    <source>
        <dbReference type="EnsemblMetazoa" id="ADIR010377-PA"/>
    </source>
</evidence>
<dbReference type="Proteomes" id="UP000075884">
    <property type="component" value="Unassembled WGS sequence"/>
</dbReference>
<sequence length="124" mass="13526">MGRSTVLVCVVLLAIPLVASVCNVGLGDRAKGDYLLRTVIFTNTTEHEPKKLTLTVVYQANVVLNEEITFFKVAGAVESCTITIPLPNDKNRVFLTMVSSSNVTEFSATLEVYGFRRGKTVTVI</sequence>
<reference evidence="3" key="1">
    <citation type="submission" date="2013-03" db="EMBL/GenBank/DDBJ databases">
        <title>The Genome Sequence of Anopheles dirus WRAIR2.</title>
        <authorList>
            <consortium name="The Broad Institute Genomics Platform"/>
            <person name="Neafsey D.E."/>
            <person name="Walton C."/>
            <person name="Walker B."/>
            <person name="Young S.K."/>
            <person name="Zeng Q."/>
            <person name="Gargeya S."/>
            <person name="Fitzgerald M."/>
            <person name="Haas B."/>
            <person name="Abouelleil A."/>
            <person name="Allen A.W."/>
            <person name="Alvarado L."/>
            <person name="Arachchi H.M."/>
            <person name="Berlin A.M."/>
            <person name="Chapman S.B."/>
            <person name="Gainer-Dewar J."/>
            <person name="Goldberg J."/>
            <person name="Griggs A."/>
            <person name="Gujja S."/>
            <person name="Hansen M."/>
            <person name="Howarth C."/>
            <person name="Imamovic A."/>
            <person name="Ireland A."/>
            <person name="Larimer J."/>
            <person name="McCowan C."/>
            <person name="Murphy C."/>
            <person name="Pearson M."/>
            <person name="Poon T.W."/>
            <person name="Priest M."/>
            <person name="Roberts A."/>
            <person name="Saif S."/>
            <person name="Shea T."/>
            <person name="Sisk P."/>
            <person name="Sykes S."/>
            <person name="Wortman J."/>
            <person name="Nusbaum C."/>
            <person name="Birren B."/>
        </authorList>
    </citation>
    <scope>NUCLEOTIDE SEQUENCE [LARGE SCALE GENOMIC DNA]</scope>
    <source>
        <strain evidence="3">WRAIR2</strain>
    </source>
</reference>
<dbReference type="EnsemblMetazoa" id="ADIR010377-RA">
    <property type="protein sequence ID" value="ADIR010377-PA"/>
    <property type="gene ID" value="ADIR010377"/>
</dbReference>